<organism evidence="1">
    <name type="scientific">uncultured Microcoleus sp</name>
    <dbReference type="NCBI Taxonomy" id="259945"/>
    <lineage>
        <taxon>Bacteria</taxon>
        <taxon>Bacillati</taxon>
        <taxon>Cyanobacteriota</taxon>
        <taxon>Cyanophyceae</taxon>
        <taxon>Oscillatoriophycideae</taxon>
        <taxon>Oscillatoriales</taxon>
        <taxon>Microcoleaceae</taxon>
        <taxon>Microcoleus</taxon>
        <taxon>environmental samples</taxon>
    </lineage>
</organism>
<dbReference type="AlphaFoldDB" id="A0A6J4LRA1"/>
<sequence>MFIDAYKLNEVSQYYRRFHAPAAIEESASRIMTEICDRCLSPELV</sequence>
<gene>
    <name evidence="1" type="ORF">AVDCRST_MAG84-2311</name>
</gene>
<name>A0A6J4LRA1_9CYAN</name>
<reference evidence="1" key="1">
    <citation type="submission" date="2020-02" db="EMBL/GenBank/DDBJ databases">
        <authorList>
            <person name="Meier V. D."/>
        </authorList>
    </citation>
    <scope>NUCLEOTIDE SEQUENCE</scope>
    <source>
        <strain evidence="1">AVDCRST_MAG84</strain>
    </source>
</reference>
<dbReference type="EMBL" id="CADCTZ010000399">
    <property type="protein sequence ID" value="CAA9339989.1"/>
    <property type="molecule type" value="Genomic_DNA"/>
</dbReference>
<accession>A0A6J4LRA1</accession>
<evidence type="ECO:0000313" key="1">
    <source>
        <dbReference type="EMBL" id="CAA9339989.1"/>
    </source>
</evidence>
<protein>
    <submittedName>
        <fullName evidence="1">Uncharacterized protein</fullName>
    </submittedName>
</protein>
<proteinExistence type="predicted"/>